<comment type="caution">
    <text evidence="2">The sequence shown here is derived from an EMBL/GenBank/DDBJ whole genome shotgun (WGS) entry which is preliminary data.</text>
</comment>
<accession>A0A5B0N979</accession>
<dbReference type="EMBL" id="VDEP01000422">
    <property type="protein sequence ID" value="KAA1084964.1"/>
    <property type="molecule type" value="Genomic_DNA"/>
</dbReference>
<evidence type="ECO:0000313" key="2">
    <source>
        <dbReference type="EMBL" id="KAA1084964.1"/>
    </source>
</evidence>
<feature type="region of interest" description="Disordered" evidence="1">
    <location>
        <begin position="137"/>
        <end position="196"/>
    </location>
</feature>
<feature type="compositionally biased region" description="Acidic residues" evidence="1">
    <location>
        <begin position="142"/>
        <end position="167"/>
    </location>
</feature>
<organism evidence="2 3">
    <name type="scientific">Puccinia graminis f. sp. tritici</name>
    <dbReference type="NCBI Taxonomy" id="56615"/>
    <lineage>
        <taxon>Eukaryota</taxon>
        <taxon>Fungi</taxon>
        <taxon>Dikarya</taxon>
        <taxon>Basidiomycota</taxon>
        <taxon>Pucciniomycotina</taxon>
        <taxon>Pucciniomycetes</taxon>
        <taxon>Pucciniales</taxon>
        <taxon>Pucciniaceae</taxon>
        <taxon>Puccinia</taxon>
    </lineage>
</organism>
<dbReference type="AlphaFoldDB" id="A0A5B0N979"/>
<gene>
    <name evidence="2" type="ORF">PGTUg99_006343</name>
</gene>
<feature type="compositionally biased region" description="Acidic residues" evidence="1">
    <location>
        <begin position="176"/>
        <end position="196"/>
    </location>
</feature>
<evidence type="ECO:0000256" key="1">
    <source>
        <dbReference type="SAM" id="MobiDB-lite"/>
    </source>
</evidence>
<evidence type="ECO:0000313" key="3">
    <source>
        <dbReference type="Proteomes" id="UP000325313"/>
    </source>
</evidence>
<name>A0A5B0N979_PUCGR</name>
<protein>
    <submittedName>
        <fullName evidence="2">Uncharacterized protein</fullName>
    </submittedName>
</protein>
<dbReference type="Proteomes" id="UP000325313">
    <property type="component" value="Unassembled WGS sequence"/>
</dbReference>
<reference evidence="2 3" key="1">
    <citation type="submission" date="2019-05" db="EMBL/GenBank/DDBJ databases">
        <title>Emergence of the Ug99 lineage of the wheat stem rust pathogen through somatic hybridization.</title>
        <authorList>
            <person name="Li F."/>
            <person name="Upadhyaya N.M."/>
            <person name="Sperschneider J."/>
            <person name="Matny O."/>
            <person name="Nguyen-Phuc H."/>
            <person name="Mago R."/>
            <person name="Raley C."/>
            <person name="Miller M.E."/>
            <person name="Silverstein K.A.T."/>
            <person name="Henningsen E."/>
            <person name="Hirsch C.D."/>
            <person name="Visser B."/>
            <person name="Pretorius Z.A."/>
            <person name="Steffenson B.J."/>
            <person name="Schwessinger B."/>
            <person name="Dodds P.N."/>
            <person name="Figueroa M."/>
        </authorList>
    </citation>
    <scope>NUCLEOTIDE SEQUENCE [LARGE SCALE GENOMIC DNA]</scope>
    <source>
        <strain evidence="2 3">Ug99</strain>
    </source>
</reference>
<proteinExistence type="predicted"/>
<sequence length="196" mass="22564">MASNKVTINTPLTKIDGSTRQETREPIHRAWERLNDYLLDLLVETDMGSEKVDWCDAAQFWSAHLKAEALAPLVIKDLFDEISKPGDTLSSTGGPAPTPQFNRPYFTEWQSRVKNLFIPKELHKRLELQRMKKLGVVQPDPYAEDASDEETEDKDEEMDDEDEDELGPGENYRLDEGDEDEEEEDEEDEDDPMVYP</sequence>